<dbReference type="OrthoDB" id="8020218at2759"/>
<gene>
    <name evidence="2" type="ORF">PXEA_LOCUS33016</name>
</gene>
<dbReference type="EMBL" id="CAAALY010261715">
    <property type="protein sequence ID" value="VEL39576.1"/>
    <property type="molecule type" value="Genomic_DNA"/>
</dbReference>
<feature type="region of interest" description="Disordered" evidence="1">
    <location>
        <begin position="212"/>
        <end position="284"/>
    </location>
</feature>
<keyword evidence="3" id="KW-1185">Reference proteome</keyword>
<evidence type="ECO:0000256" key="1">
    <source>
        <dbReference type="SAM" id="MobiDB-lite"/>
    </source>
</evidence>
<reference evidence="2" key="1">
    <citation type="submission" date="2018-11" db="EMBL/GenBank/DDBJ databases">
        <authorList>
            <consortium name="Pathogen Informatics"/>
        </authorList>
    </citation>
    <scope>NUCLEOTIDE SEQUENCE</scope>
</reference>
<sequence length="284" mass="31474">MRYRRLNESNQAALSHFDRFYILSYGLPIWSATRLALLSPETKVALVNLFFCRPNQSAAATDHHNTEAVSLSERQDFVNEVLGSSLNDSSIEDVSQATKVSRILASKNGLFNTTRRLHRLVAKQLAIRRQEMEASVMKKNDNSLKLDLREVGVPNMKMFSLLRSSFLSDSNLCSEFVRTSTGFYTEHGLLSRDSDRAYTLLSDDSDLSSLNDAEKLHSSSQDSSSSADSSTAFNPISEACGPINDKPIQETPRLPPPGAFRILTKPKGDLSGLPKPECHDGQFG</sequence>
<dbReference type="Proteomes" id="UP000784294">
    <property type="component" value="Unassembled WGS sequence"/>
</dbReference>
<evidence type="ECO:0000313" key="2">
    <source>
        <dbReference type="EMBL" id="VEL39576.1"/>
    </source>
</evidence>
<accession>A0A3S5CQC3</accession>
<name>A0A3S5CQC3_9PLAT</name>
<dbReference type="Gene3D" id="6.20.240.40">
    <property type="match status" value="1"/>
</dbReference>
<proteinExistence type="predicted"/>
<organism evidence="2 3">
    <name type="scientific">Protopolystoma xenopodis</name>
    <dbReference type="NCBI Taxonomy" id="117903"/>
    <lineage>
        <taxon>Eukaryota</taxon>
        <taxon>Metazoa</taxon>
        <taxon>Spiralia</taxon>
        <taxon>Lophotrochozoa</taxon>
        <taxon>Platyhelminthes</taxon>
        <taxon>Monogenea</taxon>
        <taxon>Polyopisthocotylea</taxon>
        <taxon>Polystomatidea</taxon>
        <taxon>Polystomatidae</taxon>
        <taxon>Protopolystoma</taxon>
    </lineage>
</organism>
<feature type="compositionally biased region" description="Low complexity" evidence="1">
    <location>
        <begin position="218"/>
        <end position="230"/>
    </location>
</feature>
<evidence type="ECO:0000313" key="3">
    <source>
        <dbReference type="Proteomes" id="UP000784294"/>
    </source>
</evidence>
<comment type="caution">
    <text evidence="2">The sequence shown here is derived from an EMBL/GenBank/DDBJ whole genome shotgun (WGS) entry which is preliminary data.</text>
</comment>
<protein>
    <submittedName>
        <fullName evidence="2">Uncharacterized protein</fullName>
    </submittedName>
</protein>
<dbReference type="AlphaFoldDB" id="A0A3S5CQC3"/>